<name>A0A368KIF4_9GAMM</name>
<dbReference type="InterPro" id="IPR052355">
    <property type="entry name" value="CENP-V-like"/>
</dbReference>
<dbReference type="GO" id="GO:0016846">
    <property type="term" value="F:carbon-sulfur lyase activity"/>
    <property type="evidence" value="ECO:0007669"/>
    <property type="project" value="InterPro"/>
</dbReference>
<comment type="caution">
    <text evidence="5">The sequence shown here is derived from an EMBL/GenBank/DDBJ whole genome shotgun (WGS) entry which is preliminary data.</text>
</comment>
<dbReference type="Gene3D" id="2.170.150.70">
    <property type="match status" value="1"/>
</dbReference>
<dbReference type="Proteomes" id="UP000252387">
    <property type="component" value="Unassembled WGS sequence"/>
</dbReference>
<evidence type="ECO:0000313" key="5">
    <source>
        <dbReference type="EMBL" id="RCS31637.1"/>
    </source>
</evidence>
<evidence type="ECO:0000256" key="3">
    <source>
        <dbReference type="ARBA" id="ARBA00022833"/>
    </source>
</evidence>
<dbReference type="GO" id="GO:0046872">
    <property type="term" value="F:metal ion binding"/>
    <property type="evidence" value="ECO:0007669"/>
    <property type="project" value="UniProtKB-KW"/>
</dbReference>
<evidence type="ECO:0000313" key="6">
    <source>
        <dbReference type="Proteomes" id="UP000252387"/>
    </source>
</evidence>
<dbReference type="SUPFAM" id="SSF51316">
    <property type="entry name" value="Mss4-like"/>
    <property type="match status" value="1"/>
</dbReference>
<organism evidence="5 6">
    <name type="scientific">Rhodanobacter denitrificans</name>
    <dbReference type="NCBI Taxonomy" id="666685"/>
    <lineage>
        <taxon>Bacteria</taxon>
        <taxon>Pseudomonadati</taxon>
        <taxon>Pseudomonadota</taxon>
        <taxon>Gammaproteobacteria</taxon>
        <taxon>Lysobacterales</taxon>
        <taxon>Rhodanobacteraceae</taxon>
        <taxon>Rhodanobacter</taxon>
    </lineage>
</organism>
<feature type="domain" description="CENP-V/GFA" evidence="4">
    <location>
        <begin position="5"/>
        <end position="125"/>
    </location>
</feature>
<dbReference type="EMBL" id="QFWQ01000001">
    <property type="protein sequence ID" value="RCS31637.1"/>
    <property type="molecule type" value="Genomic_DNA"/>
</dbReference>
<protein>
    <submittedName>
        <fullName evidence="5">GFA family protein</fullName>
    </submittedName>
</protein>
<keyword evidence="2" id="KW-0479">Metal-binding</keyword>
<gene>
    <name evidence="5" type="ORF">DEO45_00525</name>
</gene>
<dbReference type="AlphaFoldDB" id="A0A368KIF4"/>
<accession>A0A368KIF4</accession>
<dbReference type="RefSeq" id="WP_114340372.1">
    <property type="nucleotide sequence ID" value="NZ_QFWQ01000001.1"/>
</dbReference>
<dbReference type="Pfam" id="PF04828">
    <property type="entry name" value="GFA"/>
    <property type="match status" value="1"/>
</dbReference>
<dbReference type="PANTHER" id="PTHR28620">
    <property type="entry name" value="CENTROMERE PROTEIN V"/>
    <property type="match status" value="1"/>
</dbReference>
<sequence>MTRTCHGSCHCRAVSYEADLDLAAGTGRCNCSICTKTRHWGVVIKPDAFRLLAGEEALSDYQFNTRSAHHLFCRHCGVRPFCRGHIEEIGGDYVSINLACLDDVEPQELIDAPLRFSDGRHDNWMSPPAETRHL</sequence>
<reference evidence="5 6" key="1">
    <citation type="submission" date="2018-05" db="EMBL/GenBank/DDBJ databases">
        <title>Draft genome sequence of Rhodanobacter denitrificans Yn1 isolated from gold copper mine.</title>
        <authorList>
            <person name="Yang N."/>
            <person name="Mazhar H.S."/>
            <person name="Rensing C."/>
        </authorList>
    </citation>
    <scope>NUCLEOTIDE SEQUENCE [LARGE SCALE GENOMIC DNA]</scope>
    <source>
        <strain evidence="5 6">Yn1</strain>
    </source>
</reference>
<dbReference type="InterPro" id="IPR011057">
    <property type="entry name" value="Mss4-like_sf"/>
</dbReference>
<evidence type="ECO:0000259" key="4">
    <source>
        <dbReference type="PROSITE" id="PS51891"/>
    </source>
</evidence>
<comment type="similarity">
    <text evidence="1">Belongs to the Gfa family.</text>
</comment>
<keyword evidence="6" id="KW-1185">Reference proteome</keyword>
<dbReference type="PANTHER" id="PTHR28620:SF1">
    <property type="entry name" value="CENP-V_GFA DOMAIN-CONTAINING PROTEIN"/>
    <property type="match status" value="1"/>
</dbReference>
<evidence type="ECO:0000256" key="1">
    <source>
        <dbReference type="ARBA" id="ARBA00005495"/>
    </source>
</evidence>
<proteinExistence type="inferred from homology"/>
<dbReference type="OrthoDB" id="9805575at2"/>
<keyword evidence="3" id="KW-0862">Zinc</keyword>
<dbReference type="PROSITE" id="PS51891">
    <property type="entry name" value="CENP_V_GFA"/>
    <property type="match status" value="1"/>
</dbReference>
<dbReference type="InterPro" id="IPR006913">
    <property type="entry name" value="CENP-V/GFA"/>
</dbReference>
<evidence type="ECO:0000256" key="2">
    <source>
        <dbReference type="ARBA" id="ARBA00022723"/>
    </source>
</evidence>